<comment type="caution">
    <text evidence="12">The sequence shown here is derived from an EMBL/GenBank/DDBJ whole genome shotgun (WGS) entry which is preliminary data.</text>
</comment>
<evidence type="ECO:0000256" key="1">
    <source>
        <dbReference type="ARBA" id="ARBA00004167"/>
    </source>
</evidence>
<sequence>MLSGVFLLFDIGGQELLLLLVVALVLFGGDKLPELAKGLGKGIRDFKDASEGVKREINNQIDNFEVKKREEERAKQVAEELPIENDTNRFIEEKSSENDYMAHSKPVSQDYVATGDQVEFEQHPEQDTVNESEEQQPVKVVKAQANEKTIF</sequence>
<gene>
    <name evidence="9" type="primary">tatA</name>
    <name evidence="12" type="ORF">CLV57_0880</name>
</gene>
<evidence type="ECO:0000256" key="7">
    <source>
        <dbReference type="ARBA" id="ARBA00023136"/>
    </source>
</evidence>
<feature type="coiled-coil region" evidence="10">
    <location>
        <begin position="54"/>
        <end position="81"/>
    </location>
</feature>
<comment type="function">
    <text evidence="9">Part of the twin-arginine translocation (Tat) system that transports large folded proteins containing a characteristic twin-arginine motif in their signal peptide across membranes. TatA could form the protein-conducting channel of the Tat system.</text>
</comment>
<feature type="transmembrane region" description="Helical" evidence="9">
    <location>
        <begin position="6"/>
        <end position="27"/>
    </location>
</feature>
<dbReference type="PANTHER" id="PTHR33162">
    <property type="entry name" value="SEC-INDEPENDENT PROTEIN TRANSLOCASE PROTEIN TATA, CHLOROPLASTIC"/>
    <property type="match status" value="1"/>
</dbReference>
<keyword evidence="6 9" id="KW-0811">Translocation</keyword>
<keyword evidence="10" id="KW-0175">Coiled coil</keyword>
<keyword evidence="7 9" id="KW-0472">Membrane</keyword>
<proteinExistence type="inferred from homology"/>
<dbReference type="GO" id="GO:0008320">
    <property type="term" value="F:protein transmembrane transporter activity"/>
    <property type="evidence" value="ECO:0007669"/>
    <property type="project" value="UniProtKB-UniRule"/>
</dbReference>
<evidence type="ECO:0000256" key="11">
    <source>
        <dbReference type="SAM" id="MobiDB-lite"/>
    </source>
</evidence>
<keyword evidence="4 9" id="KW-0653">Protein transport</keyword>
<evidence type="ECO:0000256" key="5">
    <source>
        <dbReference type="ARBA" id="ARBA00022989"/>
    </source>
</evidence>
<evidence type="ECO:0000313" key="12">
    <source>
        <dbReference type="EMBL" id="PJJ83885.1"/>
    </source>
</evidence>
<dbReference type="InterPro" id="IPR003369">
    <property type="entry name" value="TatA/B/E"/>
</dbReference>
<dbReference type="EMBL" id="PGFJ01000001">
    <property type="protein sequence ID" value="PJJ83885.1"/>
    <property type="molecule type" value="Genomic_DNA"/>
</dbReference>
<protein>
    <recommendedName>
        <fullName evidence="9">Sec-independent protein translocase protein TatA</fullName>
    </recommendedName>
</protein>
<evidence type="ECO:0000256" key="4">
    <source>
        <dbReference type="ARBA" id="ARBA00022927"/>
    </source>
</evidence>
<name>A0A2H9VSU2_9SPHI</name>
<keyword evidence="13" id="KW-1185">Reference proteome</keyword>
<dbReference type="InterPro" id="IPR006312">
    <property type="entry name" value="TatA/E"/>
</dbReference>
<dbReference type="Gene3D" id="1.20.5.3310">
    <property type="match status" value="1"/>
</dbReference>
<feature type="region of interest" description="Disordered" evidence="11">
    <location>
        <begin position="111"/>
        <end position="139"/>
    </location>
</feature>
<keyword evidence="2 9" id="KW-0813">Transport</keyword>
<dbReference type="HAMAP" id="MF_00236">
    <property type="entry name" value="TatA_E"/>
    <property type="match status" value="1"/>
</dbReference>
<comment type="subunit">
    <text evidence="9">Forms a complex with TatC.</text>
</comment>
<evidence type="ECO:0000256" key="6">
    <source>
        <dbReference type="ARBA" id="ARBA00023010"/>
    </source>
</evidence>
<evidence type="ECO:0000256" key="2">
    <source>
        <dbReference type="ARBA" id="ARBA00022448"/>
    </source>
</evidence>
<dbReference type="Pfam" id="PF02416">
    <property type="entry name" value="TatA_B_E"/>
    <property type="match status" value="1"/>
</dbReference>
<evidence type="ECO:0000256" key="3">
    <source>
        <dbReference type="ARBA" id="ARBA00022692"/>
    </source>
</evidence>
<dbReference type="GO" id="GO:0006886">
    <property type="term" value="P:intracellular protein transport"/>
    <property type="evidence" value="ECO:0007669"/>
    <property type="project" value="UniProtKB-ARBA"/>
</dbReference>
<comment type="function">
    <text evidence="8">Part of the twin-arginine translocation (Tat) system that transports large folded proteins containing a characteristic twin-arginine motif in their signal peptide across the thylakoid membrane. Involved in delta pH-dependent protein transport required for chloroplast development, especially thylakoid membrane formation. TATC and TATB mediate precursor recognition, whereas TATA facilitates translocation.</text>
</comment>
<accession>A0A2H9VSU2</accession>
<dbReference type="NCBIfam" id="TIGR01411">
    <property type="entry name" value="tatAE"/>
    <property type="match status" value="1"/>
</dbReference>
<keyword evidence="3 9" id="KW-0812">Transmembrane</keyword>
<dbReference type="PANTHER" id="PTHR33162:SF1">
    <property type="entry name" value="SEC-INDEPENDENT PROTEIN TRANSLOCASE PROTEIN TATA, CHLOROPLASTIC"/>
    <property type="match status" value="1"/>
</dbReference>
<keyword evidence="5 9" id="KW-1133">Transmembrane helix</keyword>
<dbReference type="GO" id="GO:0043953">
    <property type="term" value="P:protein transport by the Tat complex"/>
    <property type="evidence" value="ECO:0007669"/>
    <property type="project" value="UniProtKB-UniRule"/>
</dbReference>
<dbReference type="GO" id="GO:0033281">
    <property type="term" value="C:TAT protein transport complex"/>
    <property type="evidence" value="ECO:0007669"/>
    <property type="project" value="UniProtKB-UniRule"/>
</dbReference>
<evidence type="ECO:0000256" key="10">
    <source>
        <dbReference type="SAM" id="Coils"/>
    </source>
</evidence>
<evidence type="ECO:0000256" key="9">
    <source>
        <dbReference type="HAMAP-Rule" id="MF_00236"/>
    </source>
</evidence>
<evidence type="ECO:0000313" key="13">
    <source>
        <dbReference type="Proteomes" id="UP000242687"/>
    </source>
</evidence>
<dbReference type="OrthoDB" id="9812812at2"/>
<organism evidence="12 13">
    <name type="scientific">Mucilaginibacter auburnensis</name>
    <dbReference type="NCBI Taxonomy" id="1457233"/>
    <lineage>
        <taxon>Bacteria</taxon>
        <taxon>Pseudomonadati</taxon>
        <taxon>Bacteroidota</taxon>
        <taxon>Sphingobacteriia</taxon>
        <taxon>Sphingobacteriales</taxon>
        <taxon>Sphingobacteriaceae</taxon>
        <taxon>Mucilaginibacter</taxon>
    </lineage>
</organism>
<evidence type="ECO:0000256" key="8">
    <source>
        <dbReference type="ARBA" id="ARBA00025340"/>
    </source>
</evidence>
<comment type="similarity">
    <text evidence="9">Belongs to the TatA/E family.</text>
</comment>
<comment type="subcellular location">
    <subcellularLocation>
        <location evidence="9">Cell membrane</location>
        <topology evidence="9">Single-pass membrane protein</topology>
    </subcellularLocation>
    <subcellularLocation>
        <location evidence="1">Membrane</location>
        <topology evidence="1">Single-pass membrane protein</topology>
    </subcellularLocation>
</comment>
<reference evidence="12 13" key="1">
    <citation type="submission" date="2017-11" db="EMBL/GenBank/DDBJ databases">
        <title>Genomic Encyclopedia of Archaeal and Bacterial Type Strains, Phase II (KMG-II): From Individual Species to Whole Genera.</title>
        <authorList>
            <person name="Goeker M."/>
        </authorList>
    </citation>
    <scope>NUCLEOTIDE SEQUENCE [LARGE SCALE GENOMIC DNA]</scope>
    <source>
        <strain evidence="12 13">DSM 28175</strain>
    </source>
</reference>
<dbReference type="AlphaFoldDB" id="A0A2H9VSU2"/>
<dbReference type="PRINTS" id="PR01506">
    <property type="entry name" value="TATBPROTEIN"/>
</dbReference>
<dbReference type="Proteomes" id="UP000242687">
    <property type="component" value="Unassembled WGS sequence"/>
</dbReference>
<keyword evidence="9" id="KW-1003">Cell membrane</keyword>